<protein>
    <submittedName>
        <fullName evidence="2">Inner membrane transport protein RhmT</fullName>
    </submittedName>
</protein>
<feature type="transmembrane region" description="Helical" evidence="1">
    <location>
        <begin position="20"/>
        <end position="38"/>
    </location>
</feature>
<keyword evidence="1" id="KW-1133">Transmembrane helix</keyword>
<name>A0A4U9HGB4_SERRU</name>
<gene>
    <name evidence="2" type="primary">rhmT_6</name>
    <name evidence="2" type="ORF">NCTC12971_02952</name>
</gene>
<dbReference type="SUPFAM" id="SSF103473">
    <property type="entry name" value="MFS general substrate transporter"/>
    <property type="match status" value="1"/>
</dbReference>
<keyword evidence="1" id="KW-0472">Membrane</keyword>
<keyword evidence="1" id="KW-0812">Transmembrane</keyword>
<organism evidence="2 3">
    <name type="scientific">Serratia rubidaea</name>
    <name type="common">Serratia marinorubra</name>
    <dbReference type="NCBI Taxonomy" id="61652"/>
    <lineage>
        <taxon>Bacteria</taxon>
        <taxon>Pseudomonadati</taxon>
        <taxon>Pseudomonadota</taxon>
        <taxon>Gammaproteobacteria</taxon>
        <taxon>Enterobacterales</taxon>
        <taxon>Yersiniaceae</taxon>
        <taxon>Serratia</taxon>
    </lineage>
</organism>
<dbReference type="Proteomes" id="UP000307968">
    <property type="component" value="Chromosome"/>
</dbReference>
<dbReference type="InterPro" id="IPR036259">
    <property type="entry name" value="MFS_trans_sf"/>
</dbReference>
<dbReference type="AlphaFoldDB" id="A0A4U9HGB4"/>
<reference evidence="2 3" key="1">
    <citation type="submission" date="2019-05" db="EMBL/GenBank/DDBJ databases">
        <authorList>
            <consortium name="Pathogen Informatics"/>
        </authorList>
    </citation>
    <scope>NUCLEOTIDE SEQUENCE [LARGE SCALE GENOMIC DNA]</scope>
    <source>
        <strain evidence="2 3">NCTC12971</strain>
    </source>
</reference>
<accession>A0A4U9HGB4</accession>
<feature type="transmembrane region" description="Helical" evidence="1">
    <location>
        <begin position="58"/>
        <end position="76"/>
    </location>
</feature>
<proteinExistence type="predicted"/>
<dbReference type="EMBL" id="LR590463">
    <property type="protein sequence ID" value="VTP63062.1"/>
    <property type="molecule type" value="Genomic_DNA"/>
</dbReference>
<evidence type="ECO:0000313" key="2">
    <source>
        <dbReference type="EMBL" id="VTP63062.1"/>
    </source>
</evidence>
<sequence length="79" mass="8627">MTTLNLTAAAGARDGAYRKIAWRLMPILMLCYLCAYLDRVNVGFAKLQMMDDLALSETVYGLGAAFSLSVTSSLRCRAT</sequence>
<evidence type="ECO:0000313" key="3">
    <source>
        <dbReference type="Proteomes" id="UP000307968"/>
    </source>
</evidence>
<dbReference type="Gene3D" id="1.20.1250.20">
    <property type="entry name" value="MFS general substrate transporter like domains"/>
    <property type="match status" value="1"/>
</dbReference>
<evidence type="ECO:0000256" key="1">
    <source>
        <dbReference type="SAM" id="Phobius"/>
    </source>
</evidence>